<proteinExistence type="predicted"/>
<protein>
    <submittedName>
        <fullName evidence="1">Uncharacterized protein</fullName>
    </submittedName>
</protein>
<dbReference type="EMBL" id="FOEV01000024">
    <property type="protein sequence ID" value="SER46277.1"/>
    <property type="molecule type" value="Genomic_DNA"/>
</dbReference>
<accession>A0A9X8MHM1</accession>
<evidence type="ECO:0000313" key="2">
    <source>
        <dbReference type="Proteomes" id="UP000183210"/>
    </source>
</evidence>
<dbReference type="Proteomes" id="UP000183210">
    <property type="component" value="Unassembled WGS sequence"/>
</dbReference>
<name>A0A9X8MHM1_9PSED</name>
<organism evidence="1 2">
    <name type="scientific">Pseudomonas lutea</name>
    <dbReference type="NCBI Taxonomy" id="243924"/>
    <lineage>
        <taxon>Bacteria</taxon>
        <taxon>Pseudomonadati</taxon>
        <taxon>Pseudomonadota</taxon>
        <taxon>Gammaproteobacteria</taxon>
        <taxon>Pseudomonadales</taxon>
        <taxon>Pseudomonadaceae</taxon>
        <taxon>Pseudomonas</taxon>
    </lineage>
</organism>
<gene>
    <name evidence="1" type="ORF">SAMN05216409_12414</name>
</gene>
<dbReference type="AlphaFoldDB" id="A0A9X8MHM1"/>
<evidence type="ECO:0000313" key="1">
    <source>
        <dbReference type="EMBL" id="SER46277.1"/>
    </source>
</evidence>
<sequence>MSRQVANLVPVEEWHIRDLLSDLREADRLELEALRGWTAEEELREAVRITSHARTCIAEGQVVAIFGDSKHDEFIGIPWMVSSNAITRHARAFLACCYEVIQDMRTRHNYLVNFADTRNNIAIRWLKWCGFEFFNAIPYGRSGELFHPFMMEGTACADQQQFSQR</sequence>
<reference evidence="1 2" key="1">
    <citation type="submission" date="2016-10" db="EMBL/GenBank/DDBJ databases">
        <authorList>
            <person name="Varghese N."/>
            <person name="Submissions S."/>
        </authorList>
    </citation>
    <scope>NUCLEOTIDE SEQUENCE [LARGE SCALE GENOMIC DNA]</scope>
    <source>
        <strain evidence="1 2">LMG 21974</strain>
    </source>
</reference>
<dbReference type="GeneID" id="300269706"/>
<comment type="caution">
    <text evidence="1">The sequence shown here is derived from an EMBL/GenBank/DDBJ whole genome shotgun (WGS) entry which is preliminary data.</text>
</comment>
<dbReference type="RefSeq" id="WP_074830325.1">
    <property type="nucleotide sequence ID" value="NZ_FOEV01000024.1"/>
</dbReference>